<accession>A0A8X6MQ60</accession>
<reference evidence="2" key="1">
    <citation type="submission" date="2020-08" db="EMBL/GenBank/DDBJ databases">
        <title>Multicomponent nature underlies the extraordinary mechanical properties of spider dragline silk.</title>
        <authorList>
            <person name="Kono N."/>
            <person name="Nakamura H."/>
            <person name="Mori M."/>
            <person name="Yoshida Y."/>
            <person name="Ohtoshi R."/>
            <person name="Malay A.D."/>
            <person name="Moran D.A.P."/>
            <person name="Tomita M."/>
            <person name="Numata K."/>
            <person name="Arakawa K."/>
        </authorList>
    </citation>
    <scope>NUCLEOTIDE SEQUENCE</scope>
</reference>
<organism evidence="2 3">
    <name type="scientific">Nephila pilipes</name>
    <name type="common">Giant wood spider</name>
    <name type="synonym">Nephila maculata</name>
    <dbReference type="NCBI Taxonomy" id="299642"/>
    <lineage>
        <taxon>Eukaryota</taxon>
        <taxon>Metazoa</taxon>
        <taxon>Ecdysozoa</taxon>
        <taxon>Arthropoda</taxon>
        <taxon>Chelicerata</taxon>
        <taxon>Arachnida</taxon>
        <taxon>Araneae</taxon>
        <taxon>Araneomorphae</taxon>
        <taxon>Entelegynae</taxon>
        <taxon>Araneoidea</taxon>
        <taxon>Nephilidae</taxon>
        <taxon>Nephila</taxon>
    </lineage>
</organism>
<dbReference type="Proteomes" id="UP000887013">
    <property type="component" value="Unassembled WGS sequence"/>
</dbReference>
<protein>
    <submittedName>
        <fullName evidence="2">Uncharacterized protein</fullName>
    </submittedName>
</protein>
<proteinExistence type="predicted"/>
<dbReference type="AlphaFoldDB" id="A0A8X6MQ60"/>
<sequence>MSVQEGKEKANIAPASYAQAATTPVVPASMSTPAPHSSSQDQTFDQLKDPQVTEMFEILQTFITISKSEKFRSQKLKEIMALLKEEYNV</sequence>
<evidence type="ECO:0000313" key="2">
    <source>
        <dbReference type="EMBL" id="GFS71944.1"/>
    </source>
</evidence>
<evidence type="ECO:0000313" key="3">
    <source>
        <dbReference type="Proteomes" id="UP000887013"/>
    </source>
</evidence>
<gene>
    <name evidence="2" type="ORF">NPIL_109201</name>
</gene>
<feature type="region of interest" description="Disordered" evidence="1">
    <location>
        <begin position="24"/>
        <end position="46"/>
    </location>
</feature>
<name>A0A8X6MQ60_NEPPI</name>
<comment type="caution">
    <text evidence="2">The sequence shown here is derived from an EMBL/GenBank/DDBJ whole genome shotgun (WGS) entry which is preliminary data.</text>
</comment>
<evidence type="ECO:0000256" key="1">
    <source>
        <dbReference type="SAM" id="MobiDB-lite"/>
    </source>
</evidence>
<feature type="compositionally biased region" description="Polar residues" evidence="1">
    <location>
        <begin position="29"/>
        <end position="45"/>
    </location>
</feature>
<keyword evidence="3" id="KW-1185">Reference proteome</keyword>
<dbReference type="EMBL" id="BMAW01000990">
    <property type="protein sequence ID" value="GFS71944.1"/>
    <property type="molecule type" value="Genomic_DNA"/>
</dbReference>